<dbReference type="EMBL" id="JAUHHV010000002">
    <property type="protein sequence ID" value="KAK1433329.1"/>
    <property type="molecule type" value="Genomic_DNA"/>
</dbReference>
<accession>A0AAD8L2Y0</accession>
<organism evidence="1 2">
    <name type="scientific">Tagetes erecta</name>
    <name type="common">African marigold</name>
    <dbReference type="NCBI Taxonomy" id="13708"/>
    <lineage>
        <taxon>Eukaryota</taxon>
        <taxon>Viridiplantae</taxon>
        <taxon>Streptophyta</taxon>
        <taxon>Embryophyta</taxon>
        <taxon>Tracheophyta</taxon>
        <taxon>Spermatophyta</taxon>
        <taxon>Magnoliopsida</taxon>
        <taxon>eudicotyledons</taxon>
        <taxon>Gunneridae</taxon>
        <taxon>Pentapetalae</taxon>
        <taxon>asterids</taxon>
        <taxon>campanulids</taxon>
        <taxon>Asterales</taxon>
        <taxon>Asteraceae</taxon>
        <taxon>Asteroideae</taxon>
        <taxon>Heliantheae alliance</taxon>
        <taxon>Tageteae</taxon>
        <taxon>Tagetes</taxon>
    </lineage>
</organism>
<dbReference type="Proteomes" id="UP001229421">
    <property type="component" value="Unassembled WGS sequence"/>
</dbReference>
<protein>
    <submittedName>
        <fullName evidence="1">Uncharacterized protein</fullName>
    </submittedName>
</protein>
<evidence type="ECO:0000313" key="1">
    <source>
        <dbReference type="EMBL" id="KAK1433329.1"/>
    </source>
</evidence>
<gene>
    <name evidence="1" type="ORF">QVD17_10239</name>
</gene>
<evidence type="ECO:0000313" key="2">
    <source>
        <dbReference type="Proteomes" id="UP001229421"/>
    </source>
</evidence>
<reference evidence="1" key="1">
    <citation type="journal article" date="2023" name="bioRxiv">
        <title>Improved chromosome-level genome assembly for marigold (Tagetes erecta).</title>
        <authorList>
            <person name="Jiang F."/>
            <person name="Yuan L."/>
            <person name="Wang S."/>
            <person name="Wang H."/>
            <person name="Xu D."/>
            <person name="Wang A."/>
            <person name="Fan W."/>
        </authorList>
    </citation>
    <scope>NUCLEOTIDE SEQUENCE</scope>
    <source>
        <strain evidence="1">WSJ</strain>
        <tissue evidence="1">Leaf</tissue>
    </source>
</reference>
<proteinExistence type="predicted"/>
<comment type="caution">
    <text evidence="1">The sequence shown here is derived from an EMBL/GenBank/DDBJ whole genome shotgun (WGS) entry which is preliminary data.</text>
</comment>
<dbReference type="AlphaFoldDB" id="A0AAD8L2Y0"/>
<keyword evidence="2" id="KW-1185">Reference proteome</keyword>
<name>A0AAD8L2Y0_TARER</name>
<sequence>MKSVVLPYVLQSSALVMAVVNKFEGAGDFMVNGFRCGSGHRRKSGGVVMEQSLLRGSCSFTRSNRIPYSSSTKSAIVLGISNFCSKCMDLSICSVFM</sequence>